<dbReference type="AlphaFoldDB" id="A0A6P7NDI4"/>
<evidence type="ECO:0000313" key="7">
    <source>
        <dbReference type="RefSeq" id="XP_029017702.1"/>
    </source>
</evidence>
<evidence type="ECO:0000256" key="1">
    <source>
        <dbReference type="ARBA" id="ARBA00004141"/>
    </source>
</evidence>
<dbReference type="OrthoDB" id="438211at2759"/>
<comment type="subcellular location">
    <subcellularLocation>
        <location evidence="1">Membrane</location>
        <topology evidence="1">Multi-pass membrane protein</topology>
    </subcellularLocation>
</comment>
<dbReference type="InParanoid" id="A0A6P7NDI4"/>
<evidence type="ECO:0000256" key="2">
    <source>
        <dbReference type="ARBA" id="ARBA00022692"/>
    </source>
</evidence>
<evidence type="ECO:0000256" key="5">
    <source>
        <dbReference type="SAM" id="Phobius"/>
    </source>
</evidence>
<keyword evidence="2 5" id="KW-0812">Transmembrane</keyword>
<evidence type="ECO:0000256" key="3">
    <source>
        <dbReference type="ARBA" id="ARBA00022989"/>
    </source>
</evidence>
<dbReference type="GO" id="GO:0016020">
    <property type="term" value="C:membrane"/>
    <property type="evidence" value="ECO:0007669"/>
    <property type="project" value="UniProtKB-SubCell"/>
</dbReference>
<dbReference type="Proteomes" id="UP000515150">
    <property type="component" value="Chromosome 9"/>
</dbReference>
<dbReference type="KEGG" id="bspl:114862029"/>
<dbReference type="Pfam" id="PF00335">
    <property type="entry name" value="Tetraspanin"/>
    <property type="match status" value="1"/>
</dbReference>
<dbReference type="RefSeq" id="XP_029017702.1">
    <property type="nucleotide sequence ID" value="XM_029161869.3"/>
</dbReference>
<dbReference type="SUPFAM" id="SSF48652">
    <property type="entry name" value="Tetraspanin"/>
    <property type="match status" value="1"/>
</dbReference>
<feature type="transmembrane region" description="Helical" evidence="5">
    <location>
        <begin position="207"/>
        <end position="233"/>
    </location>
</feature>
<gene>
    <name evidence="7" type="primary">LOC114862029</name>
</gene>
<organism evidence="6 7">
    <name type="scientific">Betta splendens</name>
    <name type="common">Siamese fighting fish</name>
    <dbReference type="NCBI Taxonomy" id="158456"/>
    <lineage>
        <taxon>Eukaryota</taxon>
        <taxon>Metazoa</taxon>
        <taxon>Chordata</taxon>
        <taxon>Craniata</taxon>
        <taxon>Vertebrata</taxon>
        <taxon>Euteleostomi</taxon>
        <taxon>Actinopterygii</taxon>
        <taxon>Neopterygii</taxon>
        <taxon>Teleostei</taxon>
        <taxon>Neoteleostei</taxon>
        <taxon>Acanthomorphata</taxon>
        <taxon>Anabantaria</taxon>
        <taxon>Anabantiformes</taxon>
        <taxon>Anabantoidei</taxon>
        <taxon>Osphronemidae</taxon>
        <taxon>Betta</taxon>
    </lineage>
</organism>
<feature type="transmembrane region" description="Helical" evidence="5">
    <location>
        <begin position="12"/>
        <end position="32"/>
    </location>
</feature>
<sequence length="264" mass="28736">MGKVNVWVKRGFIAATAVSGAISVLLLAFTLFSHGYYHEDEELENVIVALHGMYVISILTLLITIAGMFGALKKKKWALILFAVGMILGSLFMMGCLINALVARPQVAKEMKRHFLDAFHLSNSSRSFLEGFKGAEIEFHCCGLDQGYLDWGYDIPKSCVCAETSTAPCVAAPRNSSLAEKHTGDEPVMIYGEPCIPKIIDRTLGMLGILLGVILGVTLLWVLAVVLCVIILCQLSQKVATPTVEFNHEAKAGVYTILVDPDDT</sequence>
<proteinExistence type="predicted"/>
<keyword evidence="6" id="KW-1185">Reference proteome</keyword>
<protein>
    <submittedName>
        <fullName evidence="7">Tetraspanin-8-like</fullName>
    </submittedName>
</protein>
<dbReference type="Gene3D" id="1.10.1450.10">
    <property type="entry name" value="Tetraspanin"/>
    <property type="match status" value="1"/>
</dbReference>
<accession>A0A6P7NDI4</accession>
<reference evidence="7" key="1">
    <citation type="submission" date="2025-08" db="UniProtKB">
        <authorList>
            <consortium name="RefSeq"/>
        </authorList>
    </citation>
    <scope>IDENTIFICATION</scope>
</reference>
<evidence type="ECO:0000256" key="4">
    <source>
        <dbReference type="ARBA" id="ARBA00023136"/>
    </source>
</evidence>
<dbReference type="InterPro" id="IPR018499">
    <property type="entry name" value="Tetraspanin/Peripherin"/>
</dbReference>
<keyword evidence="4 5" id="KW-0472">Membrane</keyword>
<name>A0A6P7NDI4_BETSP</name>
<dbReference type="InterPro" id="IPR008952">
    <property type="entry name" value="Tetraspanin_EC2_sf"/>
</dbReference>
<evidence type="ECO:0000313" key="6">
    <source>
        <dbReference type="Proteomes" id="UP000515150"/>
    </source>
</evidence>
<keyword evidence="3 5" id="KW-1133">Transmembrane helix</keyword>
<dbReference type="GeneID" id="114862029"/>
<feature type="transmembrane region" description="Helical" evidence="5">
    <location>
        <begin position="52"/>
        <end position="72"/>
    </location>
</feature>
<feature type="transmembrane region" description="Helical" evidence="5">
    <location>
        <begin position="79"/>
        <end position="102"/>
    </location>
</feature>